<name>A0A286UI00_9AGAM</name>
<dbReference type="GO" id="GO:0016787">
    <property type="term" value="F:hydrolase activity"/>
    <property type="evidence" value="ECO:0007669"/>
    <property type="project" value="UniProtKB-KW"/>
</dbReference>
<dbReference type="Pfam" id="PF12697">
    <property type="entry name" value="Abhydrolase_6"/>
    <property type="match status" value="1"/>
</dbReference>
<dbReference type="AlphaFoldDB" id="A0A286UI00"/>
<dbReference type="EMBL" id="NBII01000004">
    <property type="protein sequence ID" value="PAV19231.1"/>
    <property type="molecule type" value="Genomic_DNA"/>
</dbReference>
<dbReference type="InParanoid" id="A0A286UI00"/>
<organism evidence="2 3">
    <name type="scientific">Pyrrhoderma noxium</name>
    <dbReference type="NCBI Taxonomy" id="2282107"/>
    <lineage>
        <taxon>Eukaryota</taxon>
        <taxon>Fungi</taxon>
        <taxon>Dikarya</taxon>
        <taxon>Basidiomycota</taxon>
        <taxon>Agaricomycotina</taxon>
        <taxon>Agaricomycetes</taxon>
        <taxon>Hymenochaetales</taxon>
        <taxon>Hymenochaetaceae</taxon>
        <taxon>Pyrrhoderma</taxon>
    </lineage>
</organism>
<feature type="domain" description="AB hydrolase-1" evidence="1">
    <location>
        <begin position="3"/>
        <end position="323"/>
    </location>
</feature>
<dbReference type="SUPFAM" id="SSF53474">
    <property type="entry name" value="alpha/beta-Hydrolases"/>
    <property type="match status" value="1"/>
</dbReference>
<gene>
    <name evidence="2" type="ORF">PNOK_0416400</name>
</gene>
<evidence type="ECO:0000313" key="2">
    <source>
        <dbReference type="EMBL" id="PAV19231.1"/>
    </source>
</evidence>
<dbReference type="InterPro" id="IPR029058">
    <property type="entry name" value="AB_hydrolase_fold"/>
</dbReference>
<dbReference type="OrthoDB" id="3466517at2759"/>
<sequence length="338" mass="38246">MIIHGFSWQSSVFSRLLPFAEAHNTRIVLINRRGYPGSTPFGAKELQQMISFIMESPKSPTSLLNFMEERARELYDFIAAYIESEGITKEGGITIAGWSMGSLWINALLTFGPTFPIGNFPIADYIRALTAYDAPGLTLGYPPPLNAYNPLTHPSLSPDDRIKAFPRWVSSYYAHGESPTKLELRDAMSNPPPTITKMSQGELDLHLYTPPGSPDGCDAILVIFGVKYKIFERLRKAALFPDDKIQVSNEQTTKQADNTRNWQSIALRWVWCDHSIWEAPHAYWCLKEELQEAQGSGKQARQVDFIRLRGANHYLHWEEPERALLALLGKNDNGKFKL</sequence>
<evidence type="ECO:0000259" key="1">
    <source>
        <dbReference type="Pfam" id="PF12697"/>
    </source>
</evidence>
<dbReference type="Proteomes" id="UP000217199">
    <property type="component" value="Unassembled WGS sequence"/>
</dbReference>
<dbReference type="Gene3D" id="3.40.50.1820">
    <property type="entry name" value="alpha/beta hydrolase"/>
    <property type="match status" value="1"/>
</dbReference>
<protein>
    <submittedName>
        <fullName evidence="2">Alpha beta-hydrolase</fullName>
    </submittedName>
</protein>
<keyword evidence="3" id="KW-1185">Reference proteome</keyword>
<reference evidence="2 3" key="1">
    <citation type="journal article" date="2017" name="Mol. Ecol.">
        <title>Comparative and population genomic landscape of Phellinus noxius: A hypervariable fungus causing root rot in trees.</title>
        <authorList>
            <person name="Chung C.L."/>
            <person name="Lee T.J."/>
            <person name="Akiba M."/>
            <person name="Lee H.H."/>
            <person name="Kuo T.H."/>
            <person name="Liu D."/>
            <person name="Ke H.M."/>
            <person name="Yokoi T."/>
            <person name="Roa M.B."/>
            <person name="Lu M.J."/>
            <person name="Chang Y.Y."/>
            <person name="Ann P.J."/>
            <person name="Tsai J.N."/>
            <person name="Chen C.Y."/>
            <person name="Tzean S.S."/>
            <person name="Ota Y."/>
            <person name="Hattori T."/>
            <person name="Sahashi N."/>
            <person name="Liou R.F."/>
            <person name="Kikuchi T."/>
            <person name="Tsai I.J."/>
        </authorList>
    </citation>
    <scope>NUCLEOTIDE SEQUENCE [LARGE SCALE GENOMIC DNA]</scope>
    <source>
        <strain evidence="2 3">FFPRI411160</strain>
    </source>
</reference>
<accession>A0A286UI00</accession>
<proteinExistence type="predicted"/>
<comment type="caution">
    <text evidence="2">The sequence shown here is derived from an EMBL/GenBank/DDBJ whole genome shotgun (WGS) entry which is preliminary data.</text>
</comment>
<evidence type="ECO:0000313" key="3">
    <source>
        <dbReference type="Proteomes" id="UP000217199"/>
    </source>
</evidence>
<dbReference type="InterPro" id="IPR000073">
    <property type="entry name" value="AB_hydrolase_1"/>
</dbReference>